<evidence type="ECO:0000313" key="3">
    <source>
        <dbReference type="Proteomes" id="UP000248857"/>
    </source>
</evidence>
<sequence length="394" mass="45491">MPMKPSELRQVLGQLETEFTDFSNHSTDVYQDYRRALKKVSNQAEAELTERLSDYEHPGARPLEALGHWSNWLIPSRLQWDNREQSLEWVRNHLADVTTFAVDGSQIFPSKDVSPPIALVQVGWFENPHSAAGDYQKDIRLLVMPPSELQVKRNGRPLDRQVGMRRFQMEVERIIEFMEAHPRCDDCLVFFDGSLVVTFAEAFDLECRAFYAEQIVNLLRASEQYRVPVVGYIDTSQACDVLQMLQCLEVLPETTLLNDAQLLGPAMKWGDRTPVFSCARSGDARGQGILSLYEEQEDAIAFLYMKANDNPPVRLEFPRWIFDEGKFDRILDYIRGEIIIGGGYPYVIETADQVAVLQACDRRMFYRMVQDWSTEASINIQFSRKMISKQLRRR</sequence>
<dbReference type="SMART" id="SM00933">
    <property type="entry name" value="NurA"/>
    <property type="match status" value="1"/>
</dbReference>
<evidence type="ECO:0000313" key="2">
    <source>
        <dbReference type="EMBL" id="PZD74583.1"/>
    </source>
</evidence>
<name>A0A2W1JMN3_9CYAN</name>
<accession>A0A2W1JMN3</accession>
<comment type="caution">
    <text evidence="2">The sequence shown here is derived from an EMBL/GenBank/DDBJ whole genome shotgun (WGS) entry which is preliminary data.</text>
</comment>
<organism evidence="2 3">
    <name type="scientific">Acaryochloris thomasi RCC1774</name>
    <dbReference type="NCBI Taxonomy" id="1764569"/>
    <lineage>
        <taxon>Bacteria</taxon>
        <taxon>Bacillati</taxon>
        <taxon>Cyanobacteriota</taxon>
        <taxon>Cyanophyceae</taxon>
        <taxon>Acaryochloridales</taxon>
        <taxon>Acaryochloridaceae</taxon>
        <taxon>Acaryochloris</taxon>
        <taxon>Acaryochloris thomasi</taxon>
    </lineage>
</organism>
<protein>
    <recommendedName>
        <fullName evidence="1">NurA domain-containing protein</fullName>
    </recommendedName>
</protein>
<gene>
    <name evidence="2" type="ORF">C1752_00634</name>
</gene>
<dbReference type="AlphaFoldDB" id="A0A2W1JMN3"/>
<dbReference type="InterPro" id="IPR018977">
    <property type="entry name" value="NurA_domain"/>
</dbReference>
<reference evidence="2 3" key="1">
    <citation type="journal article" date="2018" name="Sci. Rep.">
        <title>A novel species of the marine cyanobacterium Acaryochloris with a unique pigment content and lifestyle.</title>
        <authorList>
            <person name="Partensky F."/>
            <person name="Six C."/>
            <person name="Ratin M."/>
            <person name="Garczarek L."/>
            <person name="Vaulot D."/>
            <person name="Probert I."/>
            <person name="Calteau A."/>
            <person name="Gourvil P."/>
            <person name="Marie D."/>
            <person name="Grebert T."/>
            <person name="Bouchier C."/>
            <person name="Le Panse S."/>
            <person name="Gachenot M."/>
            <person name="Rodriguez F."/>
            <person name="Garrido J.L."/>
        </authorList>
    </citation>
    <scope>NUCLEOTIDE SEQUENCE [LARGE SCALE GENOMIC DNA]</scope>
    <source>
        <strain evidence="2 3">RCC1774</strain>
    </source>
</reference>
<dbReference type="Pfam" id="PF09376">
    <property type="entry name" value="NurA"/>
    <property type="match status" value="1"/>
</dbReference>
<proteinExistence type="predicted"/>
<dbReference type="OrthoDB" id="524909at2"/>
<dbReference type="Proteomes" id="UP000248857">
    <property type="component" value="Unassembled WGS sequence"/>
</dbReference>
<evidence type="ECO:0000259" key="1">
    <source>
        <dbReference type="SMART" id="SM00933"/>
    </source>
</evidence>
<feature type="domain" description="NurA" evidence="1">
    <location>
        <begin position="97"/>
        <end position="357"/>
    </location>
</feature>
<dbReference type="RefSeq" id="WP_110984622.1">
    <property type="nucleotide sequence ID" value="NZ_CAWNWM010000002.1"/>
</dbReference>
<dbReference type="EMBL" id="PQWO01000002">
    <property type="protein sequence ID" value="PZD74583.1"/>
    <property type="molecule type" value="Genomic_DNA"/>
</dbReference>
<keyword evidence="3" id="KW-1185">Reference proteome</keyword>